<dbReference type="PANTHER" id="PTHR34981">
    <property type="entry name" value="CELL DIVISION PROTEIN ZAPA"/>
    <property type="match status" value="1"/>
</dbReference>
<dbReference type="Proteomes" id="UP000095546">
    <property type="component" value="Unassembled WGS sequence"/>
</dbReference>
<evidence type="ECO:0000256" key="9">
    <source>
        <dbReference type="ARBA" id="ARBA00033158"/>
    </source>
</evidence>
<keyword evidence="4 10" id="KW-0132">Cell division</keyword>
<evidence type="ECO:0000256" key="7">
    <source>
        <dbReference type="ARBA" id="ARBA00024910"/>
    </source>
</evidence>
<dbReference type="PANTHER" id="PTHR34981:SF1">
    <property type="entry name" value="CELL DIVISION PROTEIN ZAPA"/>
    <property type="match status" value="1"/>
</dbReference>
<evidence type="ECO:0000313" key="11">
    <source>
        <dbReference type="Proteomes" id="UP000095546"/>
    </source>
</evidence>
<dbReference type="EMBL" id="CYYU01000001">
    <property type="protein sequence ID" value="CUN44384.1"/>
    <property type="molecule type" value="Genomic_DNA"/>
</dbReference>
<dbReference type="InterPro" id="IPR053712">
    <property type="entry name" value="Bac_CellDiv_Activator"/>
</dbReference>
<evidence type="ECO:0000256" key="1">
    <source>
        <dbReference type="ARBA" id="ARBA00004496"/>
    </source>
</evidence>
<dbReference type="RefSeq" id="WP_036377870.1">
    <property type="nucleotide sequence ID" value="NZ_CABIWZ010000001.1"/>
</dbReference>
<keyword evidence="6" id="KW-0131">Cell cycle</keyword>
<comment type="subcellular location">
    <subcellularLocation>
        <location evidence="1">Cytoplasm</location>
    </subcellularLocation>
</comment>
<comment type="function">
    <text evidence="7">Activator of cell division through the inhibition of FtsZ GTPase activity, therefore promoting FtsZ assembly into bundles of protofilaments necessary for the formation of the division Z ring. It is recruited early at mid-cell but it is not essential for cell division.</text>
</comment>
<evidence type="ECO:0000256" key="5">
    <source>
        <dbReference type="ARBA" id="ARBA00023210"/>
    </source>
</evidence>
<dbReference type="GO" id="GO:0032153">
    <property type="term" value="C:cell division site"/>
    <property type="evidence" value="ECO:0007669"/>
    <property type="project" value="TreeGrafter"/>
</dbReference>
<evidence type="ECO:0000256" key="4">
    <source>
        <dbReference type="ARBA" id="ARBA00022618"/>
    </source>
</evidence>
<organism evidence="10 11">
    <name type="scientific">Mitsuokella jalaludinii</name>
    <dbReference type="NCBI Taxonomy" id="187979"/>
    <lineage>
        <taxon>Bacteria</taxon>
        <taxon>Bacillati</taxon>
        <taxon>Bacillota</taxon>
        <taxon>Negativicutes</taxon>
        <taxon>Selenomonadales</taxon>
        <taxon>Selenomonadaceae</taxon>
        <taxon>Mitsuokella</taxon>
    </lineage>
</organism>
<dbReference type="eggNOG" id="COG3027">
    <property type="taxonomic scope" value="Bacteria"/>
</dbReference>
<keyword evidence="3" id="KW-0963">Cytoplasm</keyword>
<dbReference type="STRING" id="187979.ERS852385_00462"/>
<comment type="subunit">
    <text evidence="8">Homodimer. Interacts with FtsZ.</text>
</comment>
<evidence type="ECO:0000256" key="8">
    <source>
        <dbReference type="ARBA" id="ARBA00026068"/>
    </source>
</evidence>
<evidence type="ECO:0000256" key="3">
    <source>
        <dbReference type="ARBA" id="ARBA00022490"/>
    </source>
</evidence>
<dbReference type="SUPFAM" id="SSF102829">
    <property type="entry name" value="Cell division protein ZapA-like"/>
    <property type="match status" value="1"/>
</dbReference>
<accession>A0A173WYE7</accession>
<dbReference type="AlphaFoldDB" id="A0A173WYE7"/>
<proteinExistence type="predicted"/>
<dbReference type="GO" id="GO:0043093">
    <property type="term" value="P:FtsZ-dependent cytokinesis"/>
    <property type="evidence" value="ECO:0007669"/>
    <property type="project" value="TreeGrafter"/>
</dbReference>
<dbReference type="Gene3D" id="6.10.250.790">
    <property type="match status" value="1"/>
</dbReference>
<keyword evidence="5" id="KW-0717">Septation</keyword>
<dbReference type="GO" id="GO:0000921">
    <property type="term" value="P:septin ring assembly"/>
    <property type="evidence" value="ECO:0007669"/>
    <property type="project" value="TreeGrafter"/>
</dbReference>
<evidence type="ECO:0000256" key="6">
    <source>
        <dbReference type="ARBA" id="ARBA00023306"/>
    </source>
</evidence>
<dbReference type="GO" id="GO:0005829">
    <property type="term" value="C:cytosol"/>
    <property type="evidence" value="ECO:0007669"/>
    <property type="project" value="TreeGrafter"/>
</dbReference>
<keyword evidence="11" id="KW-1185">Reference proteome</keyword>
<evidence type="ECO:0000313" key="10">
    <source>
        <dbReference type="EMBL" id="CUN44384.1"/>
    </source>
</evidence>
<protein>
    <recommendedName>
        <fullName evidence="2">Cell division protein ZapA</fullName>
    </recommendedName>
    <alternativeName>
        <fullName evidence="9">Z ring-associated protein ZapA</fullName>
    </alternativeName>
</protein>
<dbReference type="GO" id="GO:0030428">
    <property type="term" value="C:cell septum"/>
    <property type="evidence" value="ECO:0007669"/>
    <property type="project" value="TreeGrafter"/>
</dbReference>
<evidence type="ECO:0000256" key="2">
    <source>
        <dbReference type="ARBA" id="ARBA00015195"/>
    </source>
</evidence>
<dbReference type="OrthoDB" id="9808604at2"/>
<dbReference type="GO" id="GO:0000917">
    <property type="term" value="P:division septum assembly"/>
    <property type="evidence" value="ECO:0007669"/>
    <property type="project" value="UniProtKB-KW"/>
</dbReference>
<name>A0A173WYE7_9FIRM</name>
<reference evidence="10 11" key="1">
    <citation type="submission" date="2015-09" db="EMBL/GenBank/DDBJ databases">
        <authorList>
            <consortium name="Pathogen Informatics"/>
        </authorList>
    </citation>
    <scope>NUCLEOTIDE SEQUENCE [LARGE SCALE GENOMIC DNA]</scope>
    <source>
        <strain evidence="10 11">2789STDY5608828</strain>
    </source>
</reference>
<gene>
    <name evidence="10" type="ORF">ERS852385_00462</name>
</gene>
<dbReference type="InterPro" id="IPR036192">
    <property type="entry name" value="Cell_div_ZapA-like_sf"/>
</dbReference>
<dbReference type="InterPro" id="IPR007838">
    <property type="entry name" value="Cell_div_ZapA-like"/>
</dbReference>
<sequence length="86" mass="9763">MADVEQKTPQRVVVEIFGDSYPLRTDDPERLKKLAAGLDHLMKKMAGSVKSFDGTKIAVLTALQIVDEYDKLKHDYDELVELLDEK</sequence>
<dbReference type="Pfam" id="PF05164">
    <property type="entry name" value="ZapA"/>
    <property type="match status" value="1"/>
</dbReference>